<organism evidence="2 3">
    <name type="scientific">Methylobacterium isbiliense</name>
    <dbReference type="NCBI Taxonomy" id="315478"/>
    <lineage>
        <taxon>Bacteria</taxon>
        <taxon>Pseudomonadati</taxon>
        <taxon>Pseudomonadota</taxon>
        <taxon>Alphaproteobacteria</taxon>
        <taxon>Hyphomicrobiales</taxon>
        <taxon>Methylobacteriaceae</taxon>
        <taxon>Methylobacterium</taxon>
    </lineage>
</organism>
<protein>
    <submittedName>
        <fullName evidence="2">Uncharacterized protein</fullName>
    </submittedName>
</protein>
<evidence type="ECO:0000313" key="2">
    <source>
        <dbReference type="EMBL" id="GJE00692.1"/>
    </source>
</evidence>
<dbReference type="Proteomes" id="UP001055153">
    <property type="component" value="Unassembled WGS sequence"/>
</dbReference>
<evidence type="ECO:0000313" key="3">
    <source>
        <dbReference type="Proteomes" id="UP001055153"/>
    </source>
</evidence>
<proteinExistence type="predicted"/>
<gene>
    <name evidence="2" type="ORF">GMJLKIPL_2618</name>
</gene>
<reference evidence="2" key="2">
    <citation type="submission" date="2021-08" db="EMBL/GenBank/DDBJ databases">
        <authorList>
            <person name="Tani A."/>
            <person name="Ola A."/>
            <person name="Ogura Y."/>
            <person name="Katsura K."/>
            <person name="Hayashi T."/>
        </authorList>
    </citation>
    <scope>NUCLEOTIDE SEQUENCE</scope>
    <source>
        <strain evidence="2">DSM 17168</strain>
    </source>
</reference>
<comment type="caution">
    <text evidence="2">The sequence shown here is derived from an EMBL/GenBank/DDBJ whole genome shotgun (WGS) entry which is preliminary data.</text>
</comment>
<accession>A0ABQ4SC43</accession>
<feature type="region of interest" description="Disordered" evidence="1">
    <location>
        <begin position="1"/>
        <end position="35"/>
    </location>
</feature>
<reference evidence="2" key="1">
    <citation type="journal article" date="2021" name="Front. Microbiol.">
        <title>Comprehensive Comparative Genomics and Phenotyping of Methylobacterium Species.</title>
        <authorList>
            <person name="Alessa O."/>
            <person name="Ogura Y."/>
            <person name="Fujitani Y."/>
            <person name="Takami H."/>
            <person name="Hayashi T."/>
            <person name="Sahin N."/>
            <person name="Tani A."/>
        </authorList>
    </citation>
    <scope>NUCLEOTIDE SEQUENCE</scope>
    <source>
        <strain evidence="2">DSM 17168</strain>
    </source>
</reference>
<keyword evidence="3" id="KW-1185">Reference proteome</keyword>
<sequence>MNRGDAKAHRTPHPQPMPHSENSFPPDPSDQDAKRAALSYVSEAFAEGCLDGIDGDCMAQAALFAAFQELVQTYGEEATARYAEGFPERIRGGAYTVNPQPHH</sequence>
<dbReference type="EMBL" id="BPQQ01000031">
    <property type="protein sequence ID" value="GJE00692.1"/>
    <property type="molecule type" value="Genomic_DNA"/>
</dbReference>
<evidence type="ECO:0000256" key="1">
    <source>
        <dbReference type="SAM" id="MobiDB-lite"/>
    </source>
</evidence>
<name>A0ABQ4SC43_9HYPH</name>